<dbReference type="Proteomes" id="UP000054485">
    <property type="component" value="Unassembled WGS sequence"/>
</dbReference>
<protein>
    <submittedName>
        <fullName evidence="1">Uncharacterized protein</fullName>
    </submittedName>
</protein>
<keyword evidence="2" id="KW-1185">Reference proteome</keyword>
<dbReference type="OrthoDB" id="10387703at2759"/>
<evidence type="ECO:0000313" key="1">
    <source>
        <dbReference type="EMBL" id="KIK44973.1"/>
    </source>
</evidence>
<reference evidence="1 2" key="1">
    <citation type="submission" date="2014-04" db="EMBL/GenBank/DDBJ databases">
        <authorList>
            <consortium name="DOE Joint Genome Institute"/>
            <person name="Kuo A."/>
            <person name="Ruytinx J."/>
            <person name="Rineau F."/>
            <person name="Colpaert J."/>
            <person name="Kohler A."/>
            <person name="Nagy L.G."/>
            <person name="Floudas D."/>
            <person name="Copeland A."/>
            <person name="Barry K.W."/>
            <person name="Cichocki N."/>
            <person name="Veneault-Fourrey C."/>
            <person name="LaButti K."/>
            <person name="Lindquist E.A."/>
            <person name="Lipzen A."/>
            <person name="Lundell T."/>
            <person name="Morin E."/>
            <person name="Murat C."/>
            <person name="Sun H."/>
            <person name="Tunlid A."/>
            <person name="Henrissat B."/>
            <person name="Grigoriev I.V."/>
            <person name="Hibbett D.S."/>
            <person name="Martin F."/>
            <person name="Nordberg H.P."/>
            <person name="Cantor M.N."/>
            <person name="Hua S.X."/>
        </authorList>
    </citation>
    <scope>NUCLEOTIDE SEQUENCE [LARGE SCALE GENOMIC DNA]</scope>
    <source>
        <strain evidence="1 2">UH-Slu-Lm8-n1</strain>
    </source>
</reference>
<name>A0A0D0BPA3_9AGAM</name>
<sequence>MNSYDENLSLTVMCDGTSLARPPAGIRMYSMLQLEHSRDEVATTENVLNSKETNDLSTSSSTTVDNFQLARSHIGSFLNDIKKLFHLLGPGQFGLIKTIDWFFQRPARSPIIVLGTVGKKF</sequence>
<accession>A0A0D0BPA3</accession>
<reference evidence="2" key="2">
    <citation type="submission" date="2015-01" db="EMBL/GenBank/DDBJ databases">
        <title>Evolutionary Origins and Diversification of the Mycorrhizal Mutualists.</title>
        <authorList>
            <consortium name="DOE Joint Genome Institute"/>
            <consortium name="Mycorrhizal Genomics Consortium"/>
            <person name="Kohler A."/>
            <person name="Kuo A."/>
            <person name="Nagy L.G."/>
            <person name="Floudas D."/>
            <person name="Copeland A."/>
            <person name="Barry K.W."/>
            <person name="Cichocki N."/>
            <person name="Veneault-Fourrey C."/>
            <person name="LaButti K."/>
            <person name="Lindquist E.A."/>
            <person name="Lipzen A."/>
            <person name="Lundell T."/>
            <person name="Morin E."/>
            <person name="Murat C."/>
            <person name="Riley R."/>
            <person name="Ohm R."/>
            <person name="Sun H."/>
            <person name="Tunlid A."/>
            <person name="Henrissat B."/>
            <person name="Grigoriev I.V."/>
            <person name="Hibbett D.S."/>
            <person name="Martin F."/>
        </authorList>
    </citation>
    <scope>NUCLEOTIDE SEQUENCE [LARGE SCALE GENOMIC DNA]</scope>
    <source>
        <strain evidence="2">UH-Slu-Lm8-n1</strain>
    </source>
</reference>
<dbReference type="HOGENOM" id="CLU_2039621_0_0_1"/>
<organism evidence="1 2">
    <name type="scientific">Suillus luteus UH-Slu-Lm8-n1</name>
    <dbReference type="NCBI Taxonomy" id="930992"/>
    <lineage>
        <taxon>Eukaryota</taxon>
        <taxon>Fungi</taxon>
        <taxon>Dikarya</taxon>
        <taxon>Basidiomycota</taxon>
        <taxon>Agaricomycotina</taxon>
        <taxon>Agaricomycetes</taxon>
        <taxon>Agaricomycetidae</taxon>
        <taxon>Boletales</taxon>
        <taxon>Suillineae</taxon>
        <taxon>Suillaceae</taxon>
        <taxon>Suillus</taxon>
    </lineage>
</organism>
<gene>
    <name evidence="1" type="ORF">CY34DRAFT_571745</name>
</gene>
<dbReference type="AlphaFoldDB" id="A0A0D0BPA3"/>
<dbReference type="InParanoid" id="A0A0D0BPA3"/>
<proteinExistence type="predicted"/>
<evidence type="ECO:0000313" key="2">
    <source>
        <dbReference type="Proteomes" id="UP000054485"/>
    </source>
</evidence>
<dbReference type="EMBL" id="KN835180">
    <property type="protein sequence ID" value="KIK44973.1"/>
    <property type="molecule type" value="Genomic_DNA"/>
</dbReference>